<dbReference type="GO" id="GO:0022626">
    <property type="term" value="C:cytosolic ribosome"/>
    <property type="evidence" value="ECO:0007669"/>
    <property type="project" value="UniProtKB-ARBA"/>
</dbReference>
<comment type="caution">
    <text evidence="6">The sequence shown here is derived from an EMBL/GenBank/DDBJ whole genome shotgun (WGS) entry which is preliminary data.</text>
</comment>
<dbReference type="Proteomes" id="UP001217417">
    <property type="component" value="Unassembled WGS sequence"/>
</dbReference>
<evidence type="ECO:0000259" key="5">
    <source>
        <dbReference type="Pfam" id="PF01248"/>
    </source>
</evidence>
<gene>
    <name evidence="6" type="ORF">POJ06DRAFT_283491</name>
</gene>
<keyword evidence="2 4" id="KW-0689">Ribosomal protein</keyword>
<evidence type="ECO:0000256" key="1">
    <source>
        <dbReference type="ARBA" id="ARBA00005824"/>
    </source>
</evidence>
<keyword evidence="7" id="KW-1185">Reference proteome</keyword>
<dbReference type="InterPro" id="IPR047860">
    <property type="entry name" value="Ribosomal_eS12_CS"/>
</dbReference>
<name>A0AAD7QLH8_9ASCO</name>
<dbReference type="GO" id="GO:0006412">
    <property type="term" value="P:translation"/>
    <property type="evidence" value="ECO:0007669"/>
    <property type="project" value="InterPro"/>
</dbReference>
<dbReference type="PANTHER" id="PTHR11843">
    <property type="entry name" value="40S RIBOSOMAL PROTEIN S12"/>
    <property type="match status" value="1"/>
</dbReference>
<evidence type="ECO:0000256" key="2">
    <source>
        <dbReference type="ARBA" id="ARBA00022980"/>
    </source>
</evidence>
<dbReference type="PROSITE" id="PS01189">
    <property type="entry name" value="RIBOSOMAL_S12E"/>
    <property type="match status" value="1"/>
</dbReference>
<dbReference type="Gene3D" id="3.30.1330.30">
    <property type="match status" value="1"/>
</dbReference>
<evidence type="ECO:0000256" key="3">
    <source>
        <dbReference type="ARBA" id="ARBA00023274"/>
    </source>
</evidence>
<dbReference type="InterPro" id="IPR000530">
    <property type="entry name" value="Ribosomal_eS12"/>
</dbReference>
<dbReference type="GeneID" id="80885273"/>
<evidence type="ECO:0000313" key="7">
    <source>
        <dbReference type="Proteomes" id="UP001217417"/>
    </source>
</evidence>
<keyword evidence="3 4" id="KW-0687">Ribonucleoprotein</keyword>
<dbReference type="GO" id="GO:0015935">
    <property type="term" value="C:small ribosomal subunit"/>
    <property type="evidence" value="ECO:0007669"/>
    <property type="project" value="UniProtKB-ARBA"/>
</dbReference>
<dbReference type="FunFam" id="3.30.1330.30:FF:000005">
    <property type="entry name" value="40S ribosomal protein S12"/>
    <property type="match status" value="1"/>
</dbReference>
<dbReference type="EMBL" id="JARPMG010000011">
    <property type="protein sequence ID" value="KAJ8097501.1"/>
    <property type="molecule type" value="Genomic_DNA"/>
</dbReference>
<comment type="similarity">
    <text evidence="1 4">Belongs to the eukaryotic ribosomal protein eS12 family.</text>
</comment>
<accession>A0AAD7QLH8</accession>
<dbReference type="PRINTS" id="PR00972">
    <property type="entry name" value="RIBSOMALS12E"/>
</dbReference>
<evidence type="ECO:0000313" key="6">
    <source>
        <dbReference type="EMBL" id="KAJ8097501.1"/>
    </source>
</evidence>
<dbReference type="AlphaFoldDB" id="A0AAD7QLH8"/>
<reference evidence="6" key="1">
    <citation type="submission" date="2023-03" db="EMBL/GenBank/DDBJ databases">
        <title>Near-Complete genome sequence of Lipomyces tetrasporous NRRL Y-64009, an oleaginous yeast capable of growing on lignocellulosic hydrolysates.</title>
        <authorList>
            <consortium name="Lawrence Berkeley National Laboratory"/>
            <person name="Jagtap S.S."/>
            <person name="Liu J.-J."/>
            <person name="Walukiewicz H.E."/>
            <person name="Pangilinan J."/>
            <person name="Lipzen A."/>
            <person name="Ahrendt S."/>
            <person name="Koriabine M."/>
            <person name="Cobaugh K."/>
            <person name="Salamov A."/>
            <person name="Yoshinaga Y."/>
            <person name="Ng V."/>
            <person name="Daum C."/>
            <person name="Grigoriev I.V."/>
            <person name="Slininger P.J."/>
            <person name="Dien B.S."/>
            <person name="Jin Y.-S."/>
            <person name="Rao C.V."/>
        </authorList>
    </citation>
    <scope>NUCLEOTIDE SEQUENCE</scope>
    <source>
        <strain evidence="6">NRRL Y-64009</strain>
    </source>
</reference>
<dbReference type="RefSeq" id="XP_056040951.1">
    <property type="nucleotide sequence ID" value="XM_056190107.1"/>
</dbReference>
<evidence type="ECO:0000256" key="4">
    <source>
        <dbReference type="RuleBase" id="RU000670"/>
    </source>
</evidence>
<protein>
    <recommendedName>
        <fullName evidence="4">40S ribosomal protein S12</fullName>
    </recommendedName>
</protein>
<proteinExistence type="inferred from homology"/>
<dbReference type="SUPFAM" id="SSF55315">
    <property type="entry name" value="L30e-like"/>
    <property type="match status" value="1"/>
</dbReference>
<organism evidence="6 7">
    <name type="scientific">Lipomyces tetrasporus</name>
    <dbReference type="NCBI Taxonomy" id="54092"/>
    <lineage>
        <taxon>Eukaryota</taxon>
        <taxon>Fungi</taxon>
        <taxon>Dikarya</taxon>
        <taxon>Ascomycota</taxon>
        <taxon>Saccharomycotina</taxon>
        <taxon>Lipomycetes</taxon>
        <taxon>Lipomycetales</taxon>
        <taxon>Lipomycetaceae</taxon>
        <taxon>Lipomyces</taxon>
    </lineage>
</organism>
<sequence length="157" mass="17042">MVCMFVSKKLQSDTEEVVAAEEIEVEVAATATAGGLTVEEALKGVLKKALIHDGLARGLREASKALGRREAHLAVLCDSCDEESYVKLIEALCAEPEAKIPLIKVSDSKKLGEWAGLCVLDREGNARKVVGCSCVVVKDWGEQSVERDFLLQYFDSN</sequence>
<dbReference type="GO" id="GO:0003735">
    <property type="term" value="F:structural constituent of ribosome"/>
    <property type="evidence" value="ECO:0007669"/>
    <property type="project" value="InterPro"/>
</dbReference>
<dbReference type="InterPro" id="IPR029064">
    <property type="entry name" value="Ribosomal_eL30-like_sf"/>
</dbReference>
<dbReference type="Pfam" id="PF01248">
    <property type="entry name" value="Ribosomal_L7Ae"/>
    <property type="match status" value="1"/>
</dbReference>
<dbReference type="InterPro" id="IPR004038">
    <property type="entry name" value="Ribosomal_eL8/eL30/eS12/Gad45"/>
</dbReference>
<feature type="domain" description="Ribosomal protein eL8/eL30/eS12/Gadd45" evidence="5">
    <location>
        <begin position="41"/>
        <end position="136"/>
    </location>
</feature>